<dbReference type="SUPFAM" id="SSF55347">
    <property type="entry name" value="Glyceraldehyde-3-phosphate dehydrogenase-like, C-terminal domain"/>
    <property type="match status" value="1"/>
</dbReference>
<reference evidence="14" key="1">
    <citation type="submission" date="2013-09" db="EMBL/GenBank/DDBJ databases">
        <title>The Genome Sequence of Anopheles culicifacies species A.</title>
        <authorList>
            <consortium name="The Broad Institute Genomics Platform"/>
            <person name="Neafsey D.E."/>
            <person name="Besansky N."/>
            <person name="Howell P."/>
            <person name="Walton C."/>
            <person name="Young S.K."/>
            <person name="Zeng Q."/>
            <person name="Gargeya S."/>
            <person name="Fitzgerald M."/>
            <person name="Haas B."/>
            <person name="Abouelleil A."/>
            <person name="Allen A.W."/>
            <person name="Alvarado L."/>
            <person name="Arachchi H.M."/>
            <person name="Berlin A.M."/>
            <person name="Chapman S.B."/>
            <person name="Gainer-Dewar J."/>
            <person name="Goldberg J."/>
            <person name="Griggs A."/>
            <person name="Gujja S."/>
            <person name="Hansen M."/>
            <person name="Howarth C."/>
            <person name="Imamovic A."/>
            <person name="Ireland A."/>
            <person name="Larimer J."/>
            <person name="McCowan C."/>
            <person name="Murphy C."/>
            <person name="Pearson M."/>
            <person name="Poon T.W."/>
            <person name="Priest M."/>
            <person name="Roberts A."/>
            <person name="Saif S."/>
            <person name="Shea T."/>
            <person name="Sisk P."/>
            <person name="Sykes S."/>
            <person name="Wortman J."/>
            <person name="Nusbaum C."/>
            <person name="Birren B."/>
        </authorList>
    </citation>
    <scope>NUCLEOTIDE SEQUENCE [LARGE SCALE GENOMIC DNA]</scope>
    <source>
        <strain evidence="14">A-37</strain>
    </source>
</reference>
<dbReference type="GO" id="GO:0047837">
    <property type="term" value="F:D-xylose 1-dehydrogenase (NADP+) activity"/>
    <property type="evidence" value="ECO:0007669"/>
    <property type="project" value="UniProtKB-EC"/>
</dbReference>
<evidence type="ECO:0000256" key="7">
    <source>
        <dbReference type="ARBA" id="ARBA00042988"/>
    </source>
</evidence>
<dbReference type="Pfam" id="PF22725">
    <property type="entry name" value="GFO_IDH_MocA_C3"/>
    <property type="match status" value="1"/>
</dbReference>
<dbReference type="VEuPathDB" id="VectorBase:ACUA018181"/>
<dbReference type="PANTHER" id="PTHR22604:SF105">
    <property type="entry name" value="TRANS-1,2-DIHYDROBENZENE-1,2-DIOL DEHYDROGENASE"/>
    <property type="match status" value="1"/>
</dbReference>
<dbReference type="InterPro" id="IPR036291">
    <property type="entry name" value="NAD(P)-bd_dom_sf"/>
</dbReference>
<organism evidence="13 14">
    <name type="scientific">Anopheles culicifacies</name>
    <dbReference type="NCBI Taxonomy" id="139723"/>
    <lineage>
        <taxon>Eukaryota</taxon>
        <taxon>Metazoa</taxon>
        <taxon>Ecdysozoa</taxon>
        <taxon>Arthropoda</taxon>
        <taxon>Hexapoda</taxon>
        <taxon>Insecta</taxon>
        <taxon>Pterygota</taxon>
        <taxon>Neoptera</taxon>
        <taxon>Endopterygota</taxon>
        <taxon>Diptera</taxon>
        <taxon>Nematocera</taxon>
        <taxon>Culicoidea</taxon>
        <taxon>Culicidae</taxon>
        <taxon>Anophelinae</taxon>
        <taxon>Anopheles</taxon>
        <taxon>culicifacies species complex</taxon>
    </lineage>
</organism>
<evidence type="ECO:0000256" key="1">
    <source>
        <dbReference type="ARBA" id="ARBA00010928"/>
    </source>
</evidence>
<protein>
    <recommendedName>
        <fullName evidence="5">Trans-1,2-dihydrobenzene-1,2-diol dehydrogenase</fullName>
        <ecNumber evidence="4">1.1.1.179</ecNumber>
        <ecNumber evidence="3">1.3.1.20</ecNumber>
    </recommendedName>
    <alternativeName>
        <fullName evidence="8">D-xylose 1-dehydrogenase</fullName>
    </alternativeName>
    <alternativeName>
        <fullName evidence="7">D-xylose-NADP dehydrogenase</fullName>
    </alternativeName>
    <alternativeName>
        <fullName evidence="6">Dimeric dihydrodiol dehydrogenase</fullName>
    </alternativeName>
</protein>
<feature type="domain" description="Gfo/Idh/MocA-like oxidoreductase N-terminal" evidence="11">
    <location>
        <begin position="6"/>
        <end position="124"/>
    </location>
</feature>
<comment type="catalytic activity">
    <reaction evidence="9">
        <text>(1R,2R)-1,2-dihydrobenzene-1,2-diol + NADP(+) = catechol + NADPH + H(+)</text>
        <dbReference type="Rhea" id="RHEA:16729"/>
        <dbReference type="ChEBI" id="CHEBI:10702"/>
        <dbReference type="ChEBI" id="CHEBI:15378"/>
        <dbReference type="ChEBI" id="CHEBI:18135"/>
        <dbReference type="ChEBI" id="CHEBI:57783"/>
        <dbReference type="ChEBI" id="CHEBI:58349"/>
        <dbReference type="EC" id="1.3.1.20"/>
    </reaction>
</comment>
<dbReference type="InterPro" id="IPR055170">
    <property type="entry name" value="GFO_IDH_MocA-like_dom"/>
</dbReference>
<dbReference type="AlphaFoldDB" id="A0A182MH58"/>
<accession>A0A182MH58</accession>
<keyword evidence="14" id="KW-1185">Reference proteome</keyword>
<evidence type="ECO:0000256" key="9">
    <source>
        <dbReference type="ARBA" id="ARBA00047423"/>
    </source>
</evidence>
<evidence type="ECO:0000259" key="11">
    <source>
        <dbReference type="Pfam" id="PF01408"/>
    </source>
</evidence>
<feature type="domain" description="GFO/IDH/MocA-like oxidoreductase" evidence="12">
    <location>
        <begin position="135"/>
        <end position="250"/>
    </location>
</feature>
<dbReference type="EMBL" id="AXCM01004965">
    <property type="status" value="NOT_ANNOTATED_CDS"/>
    <property type="molecule type" value="Genomic_DNA"/>
</dbReference>
<keyword evidence="2" id="KW-0560">Oxidoreductase</keyword>
<evidence type="ECO:0000313" key="13">
    <source>
        <dbReference type="EnsemblMetazoa" id="ACUA018181-PA"/>
    </source>
</evidence>
<evidence type="ECO:0000256" key="2">
    <source>
        <dbReference type="ARBA" id="ARBA00023002"/>
    </source>
</evidence>
<comment type="catalytic activity">
    <reaction evidence="10">
        <text>D-xylose + NADP(+) = D-xylono-1,5-lactone + NADPH + H(+)</text>
        <dbReference type="Rhea" id="RHEA:22000"/>
        <dbReference type="ChEBI" id="CHEBI:15378"/>
        <dbReference type="ChEBI" id="CHEBI:15867"/>
        <dbReference type="ChEBI" id="CHEBI:53455"/>
        <dbReference type="ChEBI" id="CHEBI:57783"/>
        <dbReference type="ChEBI" id="CHEBI:58349"/>
        <dbReference type="EC" id="1.1.1.179"/>
    </reaction>
</comment>
<dbReference type="InterPro" id="IPR000683">
    <property type="entry name" value="Gfo/Idh/MocA-like_OxRdtase_N"/>
</dbReference>
<sequence length="340" mass="37469">MAPSPLRWGIVSAGKISHDFANAVGTLPATDHQVVAVAARKLQDAEKFAALHGIDTAHEGYEALAKNPNIDVVYIGAVNNAHYEMGLLMLQHGKHVLCEKPLCLNEGQSKRLVKRATERNLFLMEAIWSRFFPFYRQLRERIDRGDLGDIREVEVEFGFVLSDIDRLRLKSLGGGTVLDLGVYTIQVCLWAFGGKAPEKVLASGVTNDDGVDVEVTAELHFPGGGIGRMKTSALQQLNNTAIVRGSKGSVTLYDFWCPLKMIDMDGTTRADTLPTARHPFNFMNSCGLRYEAEEVRQCIAAGRLQSTSVSHTDSLLIAHIQDEIRKQVGVVFPEDAEFAM</sequence>
<evidence type="ECO:0000256" key="10">
    <source>
        <dbReference type="ARBA" id="ARBA00049233"/>
    </source>
</evidence>
<dbReference type="EC" id="1.3.1.20" evidence="3"/>
<reference evidence="13" key="2">
    <citation type="submission" date="2020-05" db="UniProtKB">
        <authorList>
            <consortium name="EnsemblMetazoa"/>
        </authorList>
    </citation>
    <scope>IDENTIFICATION</scope>
    <source>
        <strain evidence="13">A-37</strain>
    </source>
</reference>
<dbReference type="PANTHER" id="PTHR22604">
    <property type="entry name" value="OXIDOREDUCTASES"/>
    <property type="match status" value="1"/>
</dbReference>
<dbReference type="Pfam" id="PF01408">
    <property type="entry name" value="GFO_IDH_MocA"/>
    <property type="match status" value="1"/>
</dbReference>
<proteinExistence type="inferred from homology"/>
<dbReference type="STRING" id="139723.A0A182MH58"/>
<comment type="similarity">
    <text evidence="1">Belongs to the Gfo/Idh/MocA family.</text>
</comment>
<dbReference type="InterPro" id="IPR050984">
    <property type="entry name" value="Gfo/Idh/MocA_domain"/>
</dbReference>
<dbReference type="EC" id="1.1.1.179" evidence="4"/>
<evidence type="ECO:0000313" key="14">
    <source>
        <dbReference type="Proteomes" id="UP000075883"/>
    </source>
</evidence>
<evidence type="ECO:0000256" key="3">
    <source>
        <dbReference type="ARBA" id="ARBA00038853"/>
    </source>
</evidence>
<dbReference type="Gene3D" id="3.30.360.10">
    <property type="entry name" value="Dihydrodipicolinate Reductase, domain 2"/>
    <property type="match status" value="1"/>
</dbReference>
<evidence type="ECO:0000256" key="8">
    <source>
        <dbReference type="ARBA" id="ARBA00043025"/>
    </source>
</evidence>
<evidence type="ECO:0000256" key="4">
    <source>
        <dbReference type="ARBA" id="ARBA00038984"/>
    </source>
</evidence>
<dbReference type="Proteomes" id="UP000075883">
    <property type="component" value="Unassembled WGS sequence"/>
</dbReference>
<evidence type="ECO:0000256" key="5">
    <source>
        <dbReference type="ARBA" id="ARBA00040603"/>
    </source>
</evidence>
<dbReference type="SUPFAM" id="SSF51735">
    <property type="entry name" value="NAD(P)-binding Rossmann-fold domains"/>
    <property type="match status" value="1"/>
</dbReference>
<evidence type="ECO:0000256" key="6">
    <source>
        <dbReference type="ARBA" id="ARBA00042926"/>
    </source>
</evidence>
<name>A0A182MH58_9DIPT</name>
<dbReference type="GO" id="GO:0000166">
    <property type="term" value="F:nucleotide binding"/>
    <property type="evidence" value="ECO:0007669"/>
    <property type="project" value="InterPro"/>
</dbReference>
<dbReference type="GO" id="GO:0047115">
    <property type="term" value="F:trans-1,2-dihydrobenzene-1,2-diol dehydrogenase activity"/>
    <property type="evidence" value="ECO:0007669"/>
    <property type="project" value="UniProtKB-EC"/>
</dbReference>
<evidence type="ECO:0000259" key="12">
    <source>
        <dbReference type="Pfam" id="PF22725"/>
    </source>
</evidence>
<dbReference type="Gene3D" id="3.40.50.720">
    <property type="entry name" value="NAD(P)-binding Rossmann-like Domain"/>
    <property type="match status" value="1"/>
</dbReference>
<dbReference type="EnsemblMetazoa" id="ACUA018181-RA">
    <property type="protein sequence ID" value="ACUA018181-PA"/>
    <property type="gene ID" value="ACUA018181"/>
</dbReference>